<dbReference type="EMBL" id="HG792016">
    <property type="protein sequence ID" value="CDM31888.1"/>
    <property type="molecule type" value="Genomic_DNA"/>
</dbReference>
<keyword evidence="2" id="KW-1185">Reference proteome</keyword>
<dbReference type="Proteomes" id="UP000030686">
    <property type="component" value="Unassembled WGS sequence"/>
</dbReference>
<name>W6Q5F1_PENRF</name>
<evidence type="ECO:0000313" key="2">
    <source>
        <dbReference type="Proteomes" id="UP000030686"/>
    </source>
</evidence>
<proteinExistence type="predicted"/>
<protein>
    <submittedName>
        <fullName evidence="1">Genomic scaffold, ProqFM164S02</fullName>
    </submittedName>
</protein>
<reference evidence="1" key="1">
    <citation type="journal article" date="2014" name="Nat. Commun.">
        <title>Multiple recent horizontal transfers of a large genomic region in cheese making fungi.</title>
        <authorList>
            <person name="Cheeseman K."/>
            <person name="Ropars J."/>
            <person name="Renault P."/>
            <person name="Dupont J."/>
            <person name="Gouzy J."/>
            <person name="Branca A."/>
            <person name="Abraham A.L."/>
            <person name="Ceppi M."/>
            <person name="Conseiller E."/>
            <person name="Debuchy R."/>
            <person name="Malagnac F."/>
            <person name="Goarin A."/>
            <person name="Silar P."/>
            <person name="Lacoste S."/>
            <person name="Sallet E."/>
            <person name="Bensimon A."/>
            <person name="Giraud T."/>
            <person name="Brygoo Y."/>
        </authorList>
    </citation>
    <scope>NUCLEOTIDE SEQUENCE [LARGE SCALE GENOMIC DNA]</scope>
    <source>
        <strain evidence="1">FM164</strain>
    </source>
</reference>
<evidence type="ECO:0000313" key="1">
    <source>
        <dbReference type="EMBL" id="CDM31888.1"/>
    </source>
</evidence>
<organism evidence="1 2">
    <name type="scientific">Penicillium roqueforti (strain FM164)</name>
    <dbReference type="NCBI Taxonomy" id="1365484"/>
    <lineage>
        <taxon>Eukaryota</taxon>
        <taxon>Fungi</taxon>
        <taxon>Dikarya</taxon>
        <taxon>Ascomycota</taxon>
        <taxon>Pezizomycotina</taxon>
        <taxon>Eurotiomycetes</taxon>
        <taxon>Eurotiomycetidae</taxon>
        <taxon>Eurotiales</taxon>
        <taxon>Aspergillaceae</taxon>
        <taxon>Penicillium</taxon>
    </lineage>
</organism>
<gene>
    <name evidence="1" type="ORF">PROQFM164_S02g002039</name>
</gene>
<accession>W6Q5F1</accession>
<sequence length="34" mass="3749">MMHVSDLQLETVWAGSAEGLFVGNIGPDELDWCK</sequence>
<dbReference type="AlphaFoldDB" id="W6Q5F1"/>